<dbReference type="Gene3D" id="3.60.20.30">
    <property type="entry name" value="(Glycosyl)asparaginase"/>
    <property type="match status" value="1"/>
</dbReference>
<evidence type="ECO:0000256" key="2">
    <source>
        <dbReference type="ARBA" id="ARBA00012879"/>
    </source>
</evidence>
<dbReference type="PANTHER" id="PTHR10188:SF6">
    <property type="entry name" value="N(4)-(BETA-N-ACETYLGLUCOSAMINYL)-L-ASPARAGINASE"/>
    <property type="match status" value="1"/>
</dbReference>
<dbReference type="PANTHER" id="PTHR10188">
    <property type="entry name" value="L-ASPARAGINASE"/>
    <property type="match status" value="1"/>
</dbReference>
<dbReference type="EC" id="3.4.19.5" evidence="2"/>
<evidence type="ECO:0000256" key="6">
    <source>
        <dbReference type="PIRSR" id="PIRSR600246-1"/>
    </source>
</evidence>
<evidence type="ECO:0000256" key="3">
    <source>
        <dbReference type="ARBA" id="ARBA00022670"/>
    </source>
</evidence>
<keyword evidence="5" id="KW-0068">Autocatalytic cleavage</keyword>
<keyword evidence="9" id="KW-0812">Transmembrane</keyword>
<dbReference type="GO" id="GO:0008798">
    <property type="term" value="F:beta-aspartyl-peptidase activity"/>
    <property type="evidence" value="ECO:0007669"/>
    <property type="project" value="UniProtKB-EC"/>
</dbReference>
<keyword evidence="9" id="KW-0472">Membrane</keyword>
<gene>
    <name evidence="10" type="ORF">AB1Y20_018300</name>
</gene>
<keyword evidence="11" id="KW-1185">Reference proteome</keyword>
<evidence type="ECO:0000313" key="11">
    <source>
        <dbReference type="Proteomes" id="UP001515480"/>
    </source>
</evidence>
<accession>A0AB34JN99</accession>
<dbReference type="SUPFAM" id="SSF56235">
    <property type="entry name" value="N-terminal nucleophile aminohydrolases (Ntn hydrolases)"/>
    <property type="match status" value="1"/>
</dbReference>
<keyword evidence="4" id="KW-0378">Hydrolase</keyword>
<comment type="catalytic activity">
    <reaction evidence="1">
        <text>Cleavage of a beta-linked Asp residue from the N-terminus of a polypeptide.</text>
        <dbReference type="EC" id="3.4.19.5"/>
    </reaction>
</comment>
<name>A0AB34JN99_PRYPA</name>
<dbReference type="GO" id="GO:0006508">
    <property type="term" value="P:proteolysis"/>
    <property type="evidence" value="ECO:0007669"/>
    <property type="project" value="UniProtKB-KW"/>
</dbReference>
<comment type="caution">
    <text evidence="10">The sequence shown here is derived from an EMBL/GenBank/DDBJ whole genome shotgun (WGS) entry which is preliminary data.</text>
</comment>
<dbReference type="InterPro" id="IPR029055">
    <property type="entry name" value="Ntn_hydrolases_N"/>
</dbReference>
<feature type="transmembrane region" description="Helical" evidence="9">
    <location>
        <begin position="330"/>
        <end position="348"/>
    </location>
</feature>
<dbReference type="Proteomes" id="UP001515480">
    <property type="component" value="Unassembled WGS sequence"/>
</dbReference>
<feature type="binding site" evidence="7">
    <location>
        <begin position="227"/>
        <end position="230"/>
    </location>
    <ligand>
        <name>substrate</name>
    </ligand>
</feature>
<evidence type="ECO:0000313" key="10">
    <source>
        <dbReference type="EMBL" id="KAL1523356.1"/>
    </source>
</evidence>
<keyword evidence="3" id="KW-0645">Protease</keyword>
<evidence type="ECO:0000256" key="5">
    <source>
        <dbReference type="ARBA" id="ARBA00022813"/>
    </source>
</evidence>
<evidence type="ECO:0000256" key="8">
    <source>
        <dbReference type="PIRSR" id="PIRSR600246-3"/>
    </source>
</evidence>
<protein>
    <recommendedName>
        <fullName evidence="2">beta-aspartyl-peptidase</fullName>
        <ecNumber evidence="2">3.4.19.5</ecNumber>
    </recommendedName>
</protein>
<reference evidence="10 11" key="1">
    <citation type="journal article" date="2024" name="Science">
        <title>Giant polyketide synthase enzymes in the biosynthesis of giant marine polyether toxins.</title>
        <authorList>
            <person name="Fallon T.R."/>
            <person name="Shende V.V."/>
            <person name="Wierzbicki I.H."/>
            <person name="Pendleton A.L."/>
            <person name="Watervoot N.F."/>
            <person name="Auber R.P."/>
            <person name="Gonzalez D.J."/>
            <person name="Wisecaver J.H."/>
            <person name="Moore B.S."/>
        </authorList>
    </citation>
    <scope>NUCLEOTIDE SEQUENCE [LARGE SCALE GENOMIC DNA]</scope>
    <source>
        <strain evidence="10 11">12B1</strain>
    </source>
</reference>
<dbReference type="InterPro" id="IPR000246">
    <property type="entry name" value="Peptidase_T2"/>
</dbReference>
<organism evidence="10 11">
    <name type="scientific">Prymnesium parvum</name>
    <name type="common">Toxic golden alga</name>
    <dbReference type="NCBI Taxonomy" id="97485"/>
    <lineage>
        <taxon>Eukaryota</taxon>
        <taxon>Haptista</taxon>
        <taxon>Haptophyta</taxon>
        <taxon>Prymnesiophyceae</taxon>
        <taxon>Prymnesiales</taxon>
        <taxon>Prymnesiaceae</taxon>
        <taxon>Prymnesium</taxon>
    </lineage>
</organism>
<evidence type="ECO:0000256" key="4">
    <source>
        <dbReference type="ARBA" id="ARBA00022801"/>
    </source>
</evidence>
<evidence type="ECO:0000256" key="7">
    <source>
        <dbReference type="PIRSR" id="PIRSR600246-2"/>
    </source>
</evidence>
<dbReference type="EMBL" id="JBGBPQ010000006">
    <property type="protein sequence ID" value="KAL1523356.1"/>
    <property type="molecule type" value="Genomic_DNA"/>
</dbReference>
<dbReference type="AlphaFoldDB" id="A0AB34JN99"/>
<evidence type="ECO:0000256" key="9">
    <source>
        <dbReference type="SAM" id="Phobius"/>
    </source>
</evidence>
<feature type="active site" description="Nucleophile" evidence="6">
    <location>
        <position position="177"/>
    </location>
</feature>
<sequence length="353" mass="36822">MVLPSATIAVHGGAGVVHAALQRHGEEAYRDALRAALAAGHAVLSANGSALDAVEAAVRELEDSPLFNAGRGSVYCDDGTHRMEASLQDGASRAAGAVIGLQSTRHPISAARAVMERTRHVALVDCDGWAAAQGLEQRPPEWFDTADRLEQLLAARRSDRLSLDHDDASASARQCGTVGAVALDRLGRLAAATSTGGMTNKMAGRVGDTPVIGAGTHACGLCALSATGKGEQFLRHAVTASIGARVACGVPLAVACDEVVHGILQPGDGGCIGIDRFGVLSMPFNTEGMFRGWLKEQEGVPHVAIWRDTKDKLLPAPRINHIGNPSLRSVAWFCMGALGAALVLSLRMRAVNR</sequence>
<evidence type="ECO:0000256" key="1">
    <source>
        <dbReference type="ARBA" id="ARBA00000306"/>
    </source>
</evidence>
<proteinExistence type="predicted"/>
<dbReference type="CDD" id="cd04701">
    <property type="entry name" value="Asparaginase_2"/>
    <property type="match status" value="1"/>
</dbReference>
<feature type="binding site" evidence="7">
    <location>
        <begin position="205"/>
        <end position="208"/>
    </location>
    <ligand>
        <name>substrate</name>
    </ligand>
</feature>
<dbReference type="FunFam" id="3.60.20.30:FF:000001">
    <property type="entry name" value="Isoaspartyl peptidase/L-asparaginase"/>
    <property type="match status" value="1"/>
</dbReference>
<dbReference type="GO" id="GO:0016811">
    <property type="term" value="F:hydrolase activity, acting on carbon-nitrogen (but not peptide) bonds, in linear amides"/>
    <property type="evidence" value="ECO:0007669"/>
    <property type="project" value="UniProtKB-ARBA"/>
</dbReference>
<feature type="site" description="Cleavage; by autolysis" evidence="8">
    <location>
        <begin position="176"/>
        <end position="177"/>
    </location>
</feature>
<dbReference type="Pfam" id="PF01112">
    <property type="entry name" value="Asparaginase_2"/>
    <property type="match status" value="1"/>
</dbReference>
<keyword evidence="9" id="KW-1133">Transmembrane helix</keyword>